<keyword evidence="3" id="KW-1133">Transmembrane helix</keyword>
<evidence type="ECO:0000313" key="5">
    <source>
        <dbReference type="EMBL" id="CAF0789490.1"/>
    </source>
</evidence>
<dbReference type="InterPro" id="IPR043202">
    <property type="entry name" value="Band-7_stomatin-like"/>
</dbReference>
<feature type="compositionally biased region" description="Polar residues" evidence="2">
    <location>
        <begin position="33"/>
        <end position="65"/>
    </location>
</feature>
<feature type="compositionally biased region" description="Basic and acidic residues" evidence="2">
    <location>
        <begin position="70"/>
        <end position="80"/>
    </location>
</feature>
<feature type="compositionally biased region" description="Low complexity" evidence="2">
    <location>
        <begin position="87"/>
        <end position="97"/>
    </location>
</feature>
<dbReference type="AlphaFoldDB" id="A0A813S365"/>
<gene>
    <name evidence="5" type="ORF">JXQ802_LOCUS3665</name>
</gene>
<proteinExistence type="inferred from homology"/>
<protein>
    <recommendedName>
        <fullName evidence="4">Band 7 domain-containing protein</fullName>
    </recommendedName>
</protein>
<dbReference type="Gene3D" id="3.30.479.30">
    <property type="entry name" value="Band 7 domain"/>
    <property type="match status" value="1"/>
</dbReference>
<feature type="compositionally biased region" description="Polar residues" evidence="2">
    <location>
        <begin position="1"/>
        <end position="10"/>
    </location>
</feature>
<dbReference type="Proteomes" id="UP000663870">
    <property type="component" value="Unassembled WGS sequence"/>
</dbReference>
<dbReference type="InterPro" id="IPR001107">
    <property type="entry name" value="Band_7"/>
</dbReference>
<accession>A0A813S365</accession>
<dbReference type="InterPro" id="IPR036013">
    <property type="entry name" value="Band_7/SPFH_dom_sf"/>
</dbReference>
<sequence length="485" mass="55990">MSSLGRSPSSAKDLAGTLSTPEEIELREVNQPLLPTNNDIPSPTEQNDETTPFSLNSDDNENGQPTIEFRPARENETDIRQRHRHSTSSNRSPTRRNGGLRQIARDFWADLMPADNRNARILPVLIFIIFIVIILLTIIFVALGYTSIDYDEFGVTHNLWTGIMDLKHPYLTGVYLILPWKRMIKFDKTARYLNFDSLTIFTTDQASVILDATIVYRIRPDQIEPIWLNFANAHESILRLVAENIFRNHGNQFSIYDYRARREHVEYNLSRILQQTLSGDCCPICCQHHTCSKTIEYSCKKLIHCNNTSITCSHGYFVDIDAVYIFKVALPQQVIKRLHILMLKPIYTEIAESQENTSLIWIETERQRNVFLNKARETLMNALAKYELIREKARIIYESRLLKQLSSSEGNLFRRLNIQTTTDKLSTSFLLEMNHLANLTKTVDIDSLVTQCDQTEKTKPTNDLFDFVPSLNVFDMTEFISILDN</sequence>
<dbReference type="PANTHER" id="PTHR10264">
    <property type="entry name" value="BAND 7 PROTEIN-RELATED"/>
    <property type="match status" value="1"/>
</dbReference>
<reference evidence="5" key="1">
    <citation type="submission" date="2021-02" db="EMBL/GenBank/DDBJ databases">
        <authorList>
            <person name="Nowell W R."/>
        </authorList>
    </citation>
    <scope>NUCLEOTIDE SEQUENCE</scope>
</reference>
<keyword evidence="3" id="KW-0812">Transmembrane</keyword>
<evidence type="ECO:0000256" key="3">
    <source>
        <dbReference type="SAM" id="Phobius"/>
    </source>
</evidence>
<dbReference type="EMBL" id="CAJNOL010000050">
    <property type="protein sequence ID" value="CAF0789490.1"/>
    <property type="molecule type" value="Genomic_DNA"/>
</dbReference>
<evidence type="ECO:0000259" key="4">
    <source>
        <dbReference type="Pfam" id="PF01145"/>
    </source>
</evidence>
<keyword evidence="6" id="KW-1185">Reference proteome</keyword>
<keyword evidence="3" id="KW-0472">Membrane</keyword>
<name>A0A813S365_9BILA</name>
<dbReference type="PANTHER" id="PTHR10264:SF19">
    <property type="entry name" value="AT06885P-RELATED"/>
    <property type="match status" value="1"/>
</dbReference>
<comment type="caution">
    <text evidence="5">The sequence shown here is derived from an EMBL/GenBank/DDBJ whole genome shotgun (WGS) entry which is preliminary data.</text>
</comment>
<evidence type="ECO:0000256" key="1">
    <source>
        <dbReference type="ARBA" id="ARBA00008164"/>
    </source>
</evidence>
<dbReference type="Pfam" id="PF01145">
    <property type="entry name" value="Band_7"/>
    <property type="match status" value="1"/>
</dbReference>
<feature type="transmembrane region" description="Helical" evidence="3">
    <location>
        <begin position="121"/>
        <end position="145"/>
    </location>
</feature>
<evidence type="ECO:0000256" key="2">
    <source>
        <dbReference type="SAM" id="MobiDB-lite"/>
    </source>
</evidence>
<comment type="similarity">
    <text evidence="1">Belongs to the band 7/mec-2 family.</text>
</comment>
<dbReference type="GO" id="GO:0005886">
    <property type="term" value="C:plasma membrane"/>
    <property type="evidence" value="ECO:0007669"/>
    <property type="project" value="InterPro"/>
</dbReference>
<feature type="region of interest" description="Disordered" evidence="2">
    <location>
        <begin position="1"/>
        <end position="97"/>
    </location>
</feature>
<organism evidence="5 6">
    <name type="scientific">Rotaria sordida</name>
    <dbReference type="NCBI Taxonomy" id="392033"/>
    <lineage>
        <taxon>Eukaryota</taxon>
        <taxon>Metazoa</taxon>
        <taxon>Spiralia</taxon>
        <taxon>Gnathifera</taxon>
        <taxon>Rotifera</taxon>
        <taxon>Eurotatoria</taxon>
        <taxon>Bdelloidea</taxon>
        <taxon>Philodinida</taxon>
        <taxon>Philodinidae</taxon>
        <taxon>Rotaria</taxon>
    </lineage>
</organism>
<evidence type="ECO:0000313" key="6">
    <source>
        <dbReference type="Proteomes" id="UP000663870"/>
    </source>
</evidence>
<feature type="domain" description="Band 7" evidence="4">
    <location>
        <begin position="167"/>
        <end position="279"/>
    </location>
</feature>